<keyword evidence="3" id="KW-0548">Nucleotidyltransferase</keyword>
<accession>A0A239BSP9</accession>
<dbReference type="EMBL" id="FZOC01000006">
    <property type="protein sequence ID" value="SNS10183.1"/>
    <property type="molecule type" value="Genomic_DNA"/>
</dbReference>
<proteinExistence type="predicted"/>
<dbReference type="OrthoDB" id="9779263at2"/>
<dbReference type="AlphaFoldDB" id="A0A239BSP9"/>
<reference evidence="3 4" key="1">
    <citation type="submission" date="2017-06" db="EMBL/GenBank/DDBJ databases">
        <authorList>
            <person name="Kim H.J."/>
            <person name="Triplett B.A."/>
        </authorList>
    </citation>
    <scope>NUCLEOTIDE SEQUENCE [LARGE SCALE GENOMIC DNA]</scope>
    <source>
        <strain evidence="3 4">DSM 13116</strain>
    </source>
</reference>
<dbReference type="InterPro" id="IPR006674">
    <property type="entry name" value="HD_domain"/>
</dbReference>
<dbReference type="Pfam" id="PF01966">
    <property type="entry name" value="HD"/>
    <property type="match status" value="1"/>
</dbReference>
<dbReference type="SUPFAM" id="SSF109604">
    <property type="entry name" value="HD-domain/PDEase-like"/>
    <property type="match status" value="1"/>
</dbReference>
<evidence type="ECO:0000313" key="4">
    <source>
        <dbReference type="Proteomes" id="UP000198324"/>
    </source>
</evidence>
<dbReference type="GO" id="GO:0016779">
    <property type="term" value="F:nucleotidyltransferase activity"/>
    <property type="evidence" value="ECO:0007669"/>
    <property type="project" value="UniProtKB-KW"/>
</dbReference>
<evidence type="ECO:0000259" key="2">
    <source>
        <dbReference type="Pfam" id="PF12804"/>
    </source>
</evidence>
<dbReference type="Pfam" id="PF12804">
    <property type="entry name" value="NTP_transf_3"/>
    <property type="match status" value="1"/>
</dbReference>
<dbReference type="PANTHER" id="PTHR43777">
    <property type="entry name" value="MOLYBDENUM COFACTOR CYTIDYLYLTRANSFERASE"/>
    <property type="match status" value="1"/>
</dbReference>
<gene>
    <name evidence="3" type="ORF">SAMN04488503_2741</name>
</gene>
<dbReference type="PANTHER" id="PTHR43777:SF1">
    <property type="entry name" value="MOLYBDENUM COFACTOR CYTIDYLYLTRANSFERASE"/>
    <property type="match status" value="1"/>
</dbReference>
<keyword evidence="3" id="KW-0808">Transferase</keyword>
<sequence>MSPHARPHPVRAAALILAAGLSSRLGAFKPLEKIGGLSLLARVADLFRQAGVADVLAVAGHCAEETLAEAARLGIRGVANPDYERGMFTSVAAGLRHLTSAAAMPPDALFVLPVDIPLVRPHTLRLLLDRFAASASASSPAVLHPFFAGLRGHPPLIRAAHLPDILAWTGPGGLRGALERLEASHGAEDVPVADGCIHFDIDTPADLDTARLLLARRDIPTPVEAEALLRLYDTCGRGLGHGRGVADAALAMAGALAATGVALDLELVESAALVHDIAKGRPRHEAAGAALLDSLGFGRVARIVEVHRDIAPDAAPRIAERELVYLADKLVRGATPVSISARFQEKLDRYAQDPEACAAIRRRLGNALDMARRIEAAAGAPLHRIVPGVPEQP</sequence>
<feature type="domain" description="HD" evidence="1">
    <location>
        <begin position="240"/>
        <end position="331"/>
    </location>
</feature>
<evidence type="ECO:0000313" key="3">
    <source>
        <dbReference type="EMBL" id="SNS10183.1"/>
    </source>
</evidence>
<dbReference type="Proteomes" id="UP000198324">
    <property type="component" value="Unassembled WGS sequence"/>
</dbReference>
<feature type="domain" description="MobA-like NTP transferase" evidence="2">
    <location>
        <begin position="14"/>
        <end position="181"/>
    </location>
</feature>
<dbReference type="Gene3D" id="1.10.3210.10">
    <property type="entry name" value="Hypothetical protein af1432"/>
    <property type="match status" value="1"/>
</dbReference>
<dbReference type="RefSeq" id="WP_089274945.1">
    <property type="nucleotide sequence ID" value="NZ_FZOC01000006.1"/>
</dbReference>
<dbReference type="InterPro" id="IPR029044">
    <property type="entry name" value="Nucleotide-diphossugar_trans"/>
</dbReference>
<dbReference type="InterPro" id="IPR054703">
    <property type="entry name" value="Mop-rel"/>
</dbReference>
<dbReference type="NCBIfam" id="NF045665">
    <property type="entry name" value="NTPtran_DVU1551"/>
    <property type="match status" value="1"/>
</dbReference>
<dbReference type="CDD" id="cd04182">
    <property type="entry name" value="GT_2_like_f"/>
    <property type="match status" value="1"/>
</dbReference>
<evidence type="ECO:0000259" key="1">
    <source>
        <dbReference type="Pfam" id="PF01966"/>
    </source>
</evidence>
<protein>
    <submittedName>
        <fullName evidence="3">CTP:molybdopterin cytidylyltransferase MocA</fullName>
    </submittedName>
</protein>
<dbReference type="InterPro" id="IPR025877">
    <property type="entry name" value="MobA-like_NTP_Trfase"/>
</dbReference>
<keyword evidence="4" id="KW-1185">Reference proteome</keyword>
<organism evidence="3 4">
    <name type="scientific">Humidesulfovibrio mexicanus</name>
    <dbReference type="NCBI Taxonomy" id="147047"/>
    <lineage>
        <taxon>Bacteria</taxon>
        <taxon>Pseudomonadati</taxon>
        <taxon>Thermodesulfobacteriota</taxon>
        <taxon>Desulfovibrionia</taxon>
        <taxon>Desulfovibrionales</taxon>
        <taxon>Desulfovibrionaceae</taxon>
        <taxon>Humidesulfovibrio</taxon>
    </lineage>
</organism>
<dbReference type="SUPFAM" id="SSF53448">
    <property type="entry name" value="Nucleotide-diphospho-sugar transferases"/>
    <property type="match status" value="1"/>
</dbReference>
<dbReference type="Gene3D" id="3.90.550.10">
    <property type="entry name" value="Spore Coat Polysaccharide Biosynthesis Protein SpsA, Chain A"/>
    <property type="match status" value="1"/>
</dbReference>
<name>A0A239BSP9_9BACT</name>